<name>A0A9E7GK73_9LILI</name>
<feature type="region of interest" description="Disordered" evidence="2">
    <location>
        <begin position="443"/>
        <end position="466"/>
    </location>
</feature>
<evidence type="ECO:0000256" key="2">
    <source>
        <dbReference type="SAM" id="MobiDB-lite"/>
    </source>
</evidence>
<keyword evidence="4" id="KW-1185">Reference proteome</keyword>
<dbReference type="Proteomes" id="UP001055439">
    <property type="component" value="Chromosome 7"/>
</dbReference>
<gene>
    <name evidence="3" type="ORF">MUK42_05816</name>
</gene>
<feature type="coiled-coil region" evidence="1">
    <location>
        <begin position="84"/>
        <end position="212"/>
    </location>
</feature>
<evidence type="ECO:0000313" key="3">
    <source>
        <dbReference type="EMBL" id="URE16906.1"/>
    </source>
</evidence>
<sequence>MHSNNRSGLDEIGVSAACSQDRMHIEKLEGELRNCHQEIEVNIPGFCVLVDSQFSVALSKNHTEYLQDQLNLRNVEANFMAEHVESLELKLAGAERLNDKLRLISEELVQADSRCMILMEELKYKEDELKKSDLQIENLEISFLDSQCEIESLKLDITSLEQRCIEAERLGQQLAAEKTRVDKQLNILETQLQEMQQMISCLENEKKTLFERNAKQSSLIVELDKRLRQDSKVGIHLDNQIDWSFLLKLREELPLSRDITFAENLGPSSAKLAAGTSQDEHVKTEIEKMAKQIHESDLVNQLKEELREVKLKAKEEAEDLTQEMAELRYQFTGMLEEESRRRALVEEASIRRVQDLEAQVQKEQQKSITALRHFQEVNKLAEKQSMEIRRLKTALENILDTEAPKETEALGFVYANNEVDHTLEWHPDEATYDVEKDKNIGFQGPRFPCSNNRDTDENPLARPPSVGPHEVTRWVLVKSPMAWPRKC</sequence>
<dbReference type="EMBL" id="CP097509">
    <property type="protein sequence ID" value="URE16906.1"/>
    <property type="molecule type" value="Genomic_DNA"/>
</dbReference>
<protein>
    <submittedName>
        <fullName evidence="3">Uncharacterized protein</fullName>
    </submittedName>
</protein>
<keyword evidence="1" id="KW-0175">Coiled coil</keyword>
<evidence type="ECO:0000256" key="1">
    <source>
        <dbReference type="SAM" id="Coils"/>
    </source>
</evidence>
<feature type="coiled-coil region" evidence="1">
    <location>
        <begin position="299"/>
        <end position="401"/>
    </location>
</feature>
<dbReference type="AlphaFoldDB" id="A0A9E7GK73"/>
<reference evidence="3" key="1">
    <citation type="submission" date="2022-05" db="EMBL/GenBank/DDBJ databases">
        <title>The Musa troglodytarum L. genome provides insights into the mechanism of non-climacteric behaviour and enrichment of carotenoids.</title>
        <authorList>
            <person name="Wang J."/>
        </authorList>
    </citation>
    <scope>NUCLEOTIDE SEQUENCE</scope>
    <source>
        <tissue evidence="3">Leaf</tissue>
    </source>
</reference>
<evidence type="ECO:0000313" key="4">
    <source>
        <dbReference type="Proteomes" id="UP001055439"/>
    </source>
</evidence>
<proteinExistence type="predicted"/>
<dbReference type="PANTHER" id="PTHR36390:SF1">
    <property type="entry name" value="MYOSIN HEAVY CHAIN-LIKE PROTEIN"/>
    <property type="match status" value="1"/>
</dbReference>
<dbReference type="PANTHER" id="PTHR36390">
    <property type="entry name" value="MYOSIN HEAVY CHAIN-LIKE PROTEIN"/>
    <property type="match status" value="1"/>
</dbReference>
<accession>A0A9E7GK73</accession>
<organism evidence="3 4">
    <name type="scientific">Musa troglodytarum</name>
    <name type="common">fe'i banana</name>
    <dbReference type="NCBI Taxonomy" id="320322"/>
    <lineage>
        <taxon>Eukaryota</taxon>
        <taxon>Viridiplantae</taxon>
        <taxon>Streptophyta</taxon>
        <taxon>Embryophyta</taxon>
        <taxon>Tracheophyta</taxon>
        <taxon>Spermatophyta</taxon>
        <taxon>Magnoliopsida</taxon>
        <taxon>Liliopsida</taxon>
        <taxon>Zingiberales</taxon>
        <taxon>Musaceae</taxon>
        <taxon>Musa</taxon>
    </lineage>
</organism>
<dbReference type="OrthoDB" id="2020741at2759"/>